<keyword evidence="7" id="KW-1267">Proteomics identification</keyword>
<sequence>MAPAMQSTELQFAQRLASSEKGVRDRAVRKLRQYLSARTQSDTGSFSQEELLKIWKGLFYCMWVQDEPLLQEELANIISQLIHVVNSSEAQHLFIQTFWQTVNREWQGIDKLRLDKYYMLIRLVLRQSFEVLKRNAWEESQITLFLDILMKEILSPESRSPNGVRSHLIDVYLDELSTVGGRELLADQNLKLIDPFCRIAAKTKEPQTKASPDYTRSCSDEGKKAEVLVPVNSATSWLPIQDALPHQTLSFCLSCGTCHTLVQTVAKGVFEVIVDQSAFVPEESVEEQKTKEDGNGLPANELACQKVVGGKKTALDECLRDGVIGSRERDICAALKDSGSPLQFDYKAVADRLLEIANSKSTPPFNRKRLCRLVRKFQDLSEGNGAQLSFAEDISAGENGQALSQRRHKRKRKKLLERAALEREEGNTVSAAGEEDGGGHIHKRKRKKRKRSHFQSDTQDLGSVAEAAVPSADSEPGAAQRHALQACVAAPTAEATSNTRENSSEPTPATPIHSKRKRQRKKNLRAHREIWKSTTLPQEDVSKNDPASGQPQTALISSSEGGQARKRKRKLGALPVSSGDLTVQKAGTPASPVEGNDGQTTLPRCKRSQKKTASNTLDHYDPSSQKTAISKKRKKMKQTSNGVLECSAGQIQALGSNRTLKKPLKMEDDLVKFDTRFLPKALFFRKAKNSSATRPQGPTVQLNKTPSSSKKVTFGLNRNMTAEFKKTDKSILVSPTGLSRVAFNPEQRPLHGVLKTPTSSPASTPLSTMKLPATTPKRRPRAADFF</sequence>
<dbReference type="PANTHER" id="PTHR13026:SF2">
    <property type="entry name" value="RIBOSOMAL RNA PROCESSING PROTEIN 1 HOMOLOG B"/>
    <property type="match status" value="1"/>
</dbReference>
<evidence type="ECO:0000313" key="5">
    <source>
        <dbReference type="Ensembl" id="ENSRNOP00000102531.1"/>
    </source>
</evidence>
<dbReference type="GeneTree" id="ENSGT00390000011821"/>
<feature type="compositionally biased region" description="Polar residues" evidence="4">
    <location>
        <begin position="611"/>
        <end position="628"/>
    </location>
</feature>
<dbReference type="InterPro" id="IPR010301">
    <property type="entry name" value="RRP1"/>
</dbReference>
<feature type="region of interest" description="Disordered" evidence="4">
    <location>
        <begin position="418"/>
        <end position="641"/>
    </location>
</feature>
<feature type="compositionally biased region" description="Polar residues" evidence="4">
    <location>
        <begin position="494"/>
        <end position="507"/>
    </location>
</feature>
<comment type="similarity">
    <text evidence="2">Belongs to the RRP1 family.</text>
</comment>
<feature type="compositionally biased region" description="Polar residues" evidence="4">
    <location>
        <begin position="545"/>
        <end position="561"/>
    </location>
</feature>
<evidence type="ECO:0000256" key="2">
    <source>
        <dbReference type="ARBA" id="ARBA00006374"/>
    </source>
</evidence>
<evidence type="ECO:0000256" key="4">
    <source>
        <dbReference type="SAM" id="MobiDB-lite"/>
    </source>
</evidence>
<name>A0ABK0LB97_RAT</name>
<dbReference type="Ensembl" id="ENSRNOT00000170926.1">
    <property type="protein sequence ID" value="ENSRNOP00000102531.1"/>
    <property type="gene ID" value="ENSRNOG00000001194.9"/>
</dbReference>
<dbReference type="Pfam" id="PF05997">
    <property type="entry name" value="Nop52"/>
    <property type="match status" value="1"/>
</dbReference>
<proteinExistence type="evidence at protein level"/>
<evidence type="ECO:0000256" key="3">
    <source>
        <dbReference type="ARBA" id="ARBA00023242"/>
    </source>
</evidence>
<dbReference type="Proteomes" id="UP000002494">
    <property type="component" value="Chromosome 20"/>
</dbReference>
<reference evidence="5" key="1">
    <citation type="submission" date="2024-01" db="EMBL/GenBank/DDBJ databases">
        <title>GRCr8: a new rat reference genome assembly contstructed from accurate long reads and long range scaffolding.</title>
        <authorList>
            <person name="Doris P.A."/>
            <person name="Kalbfleisch T."/>
            <person name="Li K."/>
            <person name="Howe K."/>
            <person name="Wood J."/>
        </authorList>
    </citation>
    <scope>NUCLEOTIDE SEQUENCE [LARGE SCALE GENOMIC DNA]</scope>
    <source>
        <strain evidence="5">Brown Norway</strain>
    </source>
</reference>
<evidence type="ECO:0000313" key="6">
    <source>
        <dbReference type="Proteomes" id="UP000002494"/>
    </source>
</evidence>
<keyword evidence="3" id="KW-0539">Nucleus</keyword>
<accession>A0ABK0LB97</accession>
<feature type="compositionally biased region" description="Basic residues" evidence="4">
    <location>
        <begin position="440"/>
        <end position="453"/>
    </location>
</feature>
<feature type="compositionally biased region" description="Basic residues" evidence="4">
    <location>
        <begin position="513"/>
        <end position="525"/>
    </location>
</feature>
<keyword evidence="6" id="KW-1185">Reference proteome</keyword>
<dbReference type="RGD" id="1305633">
    <property type="gene designation" value="Rrp1b"/>
</dbReference>
<reference evidence="5" key="2">
    <citation type="submission" date="2025-08" db="UniProtKB">
        <authorList>
            <consortium name="Ensembl"/>
        </authorList>
    </citation>
    <scope>IDENTIFICATION</scope>
    <source>
        <strain evidence="5">Brown Norway</strain>
    </source>
</reference>
<evidence type="ECO:0000256" key="1">
    <source>
        <dbReference type="ARBA" id="ARBA00004123"/>
    </source>
</evidence>
<reference evidence="5" key="3">
    <citation type="submission" date="2025-09" db="UniProtKB">
        <authorList>
            <consortium name="Ensembl"/>
        </authorList>
    </citation>
    <scope>IDENTIFICATION</scope>
    <source>
        <strain evidence="5">Brown Norway</strain>
    </source>
</reference>
<protein>
    <submittedName>
        <fullName evidence="5">Ribosomal RNA processing 1B</fullName>
    </submittedName>
</protein>
<organism evidence="5 6">
    <name type="scientific">Rattus norvegicus</name>
    <name type="common">Rat</name>
    <dbReference type="NCBI Taxonomy" id="10116"/>
    <lineage>
        <taxon>Eukaryota</taxon>
        <taxon>Metazoa</taxon>
        <taxon>Chordata</taxon>
        <taxon>Craniata</taxon>
        <taxon>Vertebrata</taxon>
        <taxon>Euteleostomi</taxon>
        <taxon>Mammalia</taxon>
        <taxon>Eutheria</taxon>
        <taxon>Euarchontoglires</taxon>
        <taxon>Glires</taxon>
        <taxon>Rodentia</taxon>
        <taxon>Myomorpha</taxon>
        <taxon>Muroidea</taxon>
        <taxon>Muridae</taxon>
        <taxon>Murinae</taxon>
        <taxon>Rattus</taxon>
    </lineage>
</organism>
<feature type="region of interest" description="Disordered" evidence="4">
    <location>
        <begin position="748"/>
        <end position="786"/>
    </location>
</feature>
<evidence type="ECO:0007829" key="7">
    <source>
        <dbReference type="PeptideAtlas" id="A0ABK0LB97"/>
    </source>
</evidence>
<feature type="compositionally biased region" description="Low complexity" evidence="4">
    <location>
        <begin position="756"/>
        <end position="768"/>
    </location>
</feature>
<gene>
    <name evidence="5" type="primary">Rrp1b</name>
</gene>
<comment type="subcellular location">
    <subcellularLocation>
        <location evidence="1">Nucleus</location>
    </subcellularLocation>
</comment>
<feature type="region of interest" description="Disordered" evidence="4">
    <location>
        <begin position="689"/>
        <end position="709"/>
    </location>
</feature>
<dbReference type="PANTHER" id="PTHR13026">
    <property type="entry name" value="NNP-1 PROTEIN NOVEL NUCLEAR PROTEIN 1 NOP52"/>
    <property type="match status" value="1"/>
</dbReference>